<proteinExistence type="predicted"/>
<name>A0A246GK17_9FLAO</name>
<evidence type="ECO:0000313" key="2">
    <source>
        <dbReference type="Proteomes" id="UP000197768"/>
    </source>
</evidence>
<reference evidence="1 2" key="1">
    <citation type="journal article" date="2017" name="Infect. Genet. Evol.">
        <title>Comparative genome analysis of fish pathogen Flavobacterium columnare reveals extensive sequence diversity within the species.</title>
        <authorList>
            <person name="Kayansamruaj P."/>
            <person name="Dong H.T."/>
            <person name="Hirono I."/>
            <person name="Kondo H."/>
            <person name="Senapin S."/>
            <person name="Rodkhum C."/>
        </authorList>
    </citation>
    <scope>NUCLEOTIDE SEQUENCE [LARGE SCALE GENOMIC DNA]</scope>
    <source>
        <strain evidence="1 2">1215</strain>
    </source>
</reference>
<keyword evidence="1" id="KW-0378">Hydrolase</keyword>
<dbReference type="EMBL" id="MTCZ01000064">
    <property type="protein sequence ID" value="OWP83974.1"/>
    <property type="molecule type" value="Genomic_DNA"/>
</dbReference>
<dbReference type="InterPro" id="IPR007581">
    <property type="entry name" value="Endonuclease-V"/>
</dbReference>
<gene>
    <name evidence="1" type="ORF">BWK59_07760</name>
</gene>
<keyword evidence="1" id="KW-0540">Nuclease</keyword>
<dbReference type="Proteomes" id="UP000197768">
    <property type="component" value="Unassembled WGS sequence"/>
</dbReference>
<dbReference type="AlphaFoldDB" id="A0A246GK17"/>
<dbReference type="GO" id="GO:0004519">
    <property type="term" value="F:endonuclease activity"/>
    <property type="evidence" value="ECO:0007669"/>
    <property type="project" value="UniProtKB-KW"/>
</dbReference>
<protein>
    <submittedName>
        <fullName evidence="1">Endonuclease V</fullName>
    </submittedName>
</protein>
<sequence>MILAIDVYYINEIAKSVGVLFDWKDIHPQEVIIDIKEGVAEYVPGEFYKRELPCIEALLKKIPLEKIKIIIIDGHIYVDDSLKYGLGGYVWELLEKKIPIIGVAKNAFHSNTSTVVPLYRGESKKPLYVSAIGMEITEAVTHLQNMQGDFRIPSILKELDTITKNQN</sequence>
<accession>A0A246GK17</accession>
<keyword evidence="1" id="KW-0255">Endonuclease</keyword>
<comment type="caution">
    <text evidence="1">The sequence shown here is derived from an EMBL/GenBank/DDBJ whole genome shotgun (WGS) entry which is preliminary data.</text>
</comment>
<dbReference type="Pfam" id="PF04493">
    <property type="entry name" value="Endonuclease_5"/>
    <property type="match status" value="1"/>
</dbReference>
<dbReference type="GO" id="GO:0006281">
    <property type="term" value="P:DNA repair"/>
    <property type="evidence" value="ECO:0007669"/>
    <property type="project" value="InterPro"/>
</dbReference>
<evidence type="ECO:0000313" key="1">
    <source>
        <dbReference type="EMBL" id="OWP83974.1"/>
    </source>
</evidence>
<dbReference type="Gene3D" id="3.30.2170.10">
    <property type="entry name" value="archaeoglobus fulgidus dsm 4304 superfamily"/>
    <property type="match status" value="1"/>
</dbReference>
<organism evidence="1 2">
    <name type="scientific">Flavobacterium davisii</name>
    <dbReference type="NCBI Taxonomy" id="2906077"/>
    <lineage>
        <taxon>Bacteria</taxon>
        <taxon>Pseudomonadati</taxon>
        <taxon>Bacteroidota</taxon>
        <taxon>Flavobacteriia</taxon>
        <taxon>Flavobacteriales</taxon>
        <taxon>Flavobacteriaceae</taxon>
        <taxon>Flavobacterium</taxon>
    </lineage>
</organism>